<dbReference type="GO" id="GO:0009424">
    <property type="term" value="C:bacterial-type flagellum hook"/>
    <property type="evidence" value="ECO:0007669"/>
    <property type="project" value="InterPro"/>
</dbReference>
<proteinExistence type="inferred from homology"/>
<comment type="similarity">
    <text evidence="3">Belongs to the flagella basal body rod proteins family.</text>
</comment>
<evidence type="ECO:0000256" key="7">
    <source>
        <dbReference type="SAM" id="Coils"/>
    </source>
</evidence>
<dbReference type="Pfam" id="PF21158">
    <property type="entry name" value="flgK_1st_1"/>
    <property type="match status" value="1"/>
</dbReference>
<organism evidence="12 13">
    <name type="scientific">Neptunomonas antarctica</name>
    <dbReference type="NCBI Taxonomy" id="619304"/>
    <lineage>
        <taxon>Bacteria</taxon>
        <taxon>Pseudomonadati</taxon>
        <taxon>Pseudomonadota</taxon>
        <taxon>Gammaproteobacteria</taxon>
        <taxon>Oceanospirillales</taxon>
        <taxon>Oceanospirillaceae</taxon>
        <taxon>Neptunomonas</taxon>
    </lineage>
</organism>
<keyword evidence="12" id="KW-0969">Cilium</keyword>
<dbReference type="InterPro" id="IPR053927">
    <property type="entry name" value="FlgK_helical"/>
</dbReference>
<dbReference type="GO" id="GO:0005576">
    <property type="term" value="C:extracellular region"/>
    <property type="evidence" value="ECO:0007669"/>
    <property type="project" value="UniProtKB-SubCell"/>
</dbReference>
<sequence>MSSFNLLGLGTQALRANQTALATVGQNISNVNTPGYSRQVANFTTLQDSNGVKIDDIDRITDQFLTQQLWADLASYNQTSTYSDLSGQLDNLLATQSTSVSSALDGYFSALQNVVDDPVSIPNRELFVAQSDALVQRFNNLDASIQRQNDTVNGTLSSLSSQVNSLSTNIAELNQDIKLQVAANNPANELRDQRDELTNQLSSLIGITVLEQGADNFSIFVANGEPLVMGITANRLETMPGDPDISQNSLVLRIANSTADVTTLLSGGKIGGLLEYRENALNAARDELGRIAIGFSESMNTAHRAGIDLNNKLGGDLFSDVNTSSLQSERISAAFGNQSVVSTARVEIQDATQLQASDYELFYASANEITLTRNSDGQQTKINLLAPAATEDVAKDEFYLDPAGKGLTFAIDGIKVSIETSTNLAKGDRFLIQPVRQGAENISLELTDGRQLALASPVRVTADTDNQGSGVASVAVTSPNDLKASRSSELEPPVSIVFNAPDVSVDPDAPMTYTIYDVSNASFPTVLDLGDGPLENIEYTEGAAVNLSGYEITVSNQPEPGDRFSFTFNQDGISDNRNALALSDLQKASTLDGGSYQDLYGSLVEKVGTRTATSRITVQANKAVLDSTVSAKASIAGVNLDEEAAKLVQFQQAYQASAQLIKASQTLFDTLLNSI</sequence>
<feature type="coiled-coil region" evidence="7">
    <location>
        <begin position="156"/>
        <end position="207"/>
    </location>
</feature>
<evidence type="ECO:0000259" key="11">
    <source>
        <dbReference type="Pfam" id="PF22638"/>
    </source>
</evidence>
<reference evidence="13" key="1">
    <citation type="submission" date="2017-01" db="EMBL/GenBank/DDBJ databases">
        <authorList>
            <person name="Varghese N."/>
            <person name="Submissions S."/>
        </authorList>
    </citation>
    <scope>NUCLEOTIDE SEQUENCE [LARGE SCALE GENOMIC DNA]</scope>
    <source>
        <strain evidence="13">DSM 22306</strain>
    </source>
</reference>
<dbReference type="RefSeq" id="WP_054343050.1">
    <property type="nucleotide sequence ID" value="NZ_FTOE01000001.1"/>
</dbReference>
<dbReference type="Pfam" id="PF06429">
    <property type="entry name" value="Flg_bbr_C"/>
    <property type="match status" value="1"/>
</dbReference>
<dbReference type="Pfam" id="PF00460">
    <property type="entry name" value="Flg_bb_rod"/>
    <property type="match status" value="1"/>
</dbReference>
<evidence type="ECO:0000256" key="5">
    <source>
        <dbReference type="ARBA" id="ARBA00022525"/>
    </source>
</evidence>
<evidence type="ECO:0000259" key="9">
    <source>
        <dbReference type="Pfam" id="PF06429"/>
    </source>
</evidence>
<dbReference type="InterPro" id="IPR010930">
    <property type="entry name" value="Flg_bb/hook_C_dom"/>
</dbReference>
<dbReference type="EMBL" id="FTOE01000001">
    <property type="protein sequence ID" value="SIS46799.1"/>
    <property type="molecule type" value="Genomic_DNA"/>
</dbReference>
<keyword evidence="12" id="KW-0282">Flagellum</keyword>
<dbReference type="PRINTS" id="PR01005">
    <property type="entry name" value="FLGHOOKAP1"/>
</dbReference>
<dbReference type="InterPro" id="IPR001444">
    <property type="entry name" value="Flag_bb_rod_N"/>
</dbReference>
<comment type="subcellular location">
    <subcellularLocation>
        <location evidence="1">Bacterial flagellum</location>
    </subcellularLocation>
    <subcellularLocation>
        <location evidence="2">Secreted</location>
    </subcellularLocation>
</comment>
<accession>A0A1N7JBY1</accession>
<evidence type="ECO:0000256" key="1">
    <source>
        <dbReference type="ARBA" id="ARBA00004365"/>
    </source>
</evidence>
<protein>
    <recommendedName>
        <fullName evidence="4">Flagellar hook-associated protein 1</fullName>
    </recommendedName>
</protein>
<dbReference type="Proteomes" id="UP000185999">
    <property type="component" value="Unassembled WGS sequence"/>
</dbReference>
<keyword evidence="5" id="KW-0964">Secreted</keyword>
<keyword evidence="7" id="KW-0175">Coiled coil</keyword>
<keyword evidence="12" id="KW-0966">Cell projection</keyword>
<dbReference type="SUPFAM" id="SSF64518">
    <property type="entry name" value="Phase 1 flagellin"/>
    <property type="match status" value="2"/>
</dbReference>
<feature type="domain" description="Flagellar hook-associated protein FlgK helical" evidence="11">
    <location>
        <begin position="87"/>
        <end position="318"/>
    </location>
</feature>
<gene>
    <name evidence="12" type="ORF">SAMN05421760_101916</name>
</gene>
<evidence type="ECO:0000256" key="4">
    <source>
        <dbReference type="ARBA" id="ARBA00016244"/>
    </source>
</evidence>
<dbReference type="GO" id="GO:0044780">
    <property type="term" value="P:bacterial-type flagellum assembly"/>
    <property type="evidence" value="ECO:0007669"/>
    <property type="project" value="InterPro"/>
</dbReference>
<dbReference type="GO" id="GO:0005198">
    <property type="term" value="F:structural molecule activity"/>
    <property type="evidence" value="ECO:0007669"/>
    <property type="project" value="InterPro"/>
</dbReference>
<evidence type="ECO:0000313" key="13">
    <source>
        <dbReference type="Proteomes" id="UP000185999"/>
    </source>
</evidence>
<feature type="domain" description="Flagellar basal-body/hook protein C-terminal" evidence="9">
    <location>
        <begin position="636"/>
        <end position="673"/>
    </location>
</feature>
<name>A0A1N7JBY1_9GAMM</name>
<dbReference type="PANTHER" id="PTHR30033:SF1">
    <property type="entry name" value="FLAGELLAR HOOK-ASSOCIATED PROTEIN 1"/>
    <property type="match status" value="1"/>
</dbReference>
<evidence type="ECO:0000259" key="8">
    <source>
        <dbReference type="Pfam" id="PF00460"/>
    </source>
</evidence>
<dbReference type="AlphaFoldDB" id="A0A1N7JBY1"/>
<feature type="domain" description="Flagellar hook-associated protein 1 D2-like" evidence="10">
    <location>
        <begin position="343"/>
        <end position="434"/>
    </location>
</feature>
<dbReference type="InterPro" id="IPR049119">
    <property type="entry name" value="FlgK_D2-like"/>
</dbReference>
<dbReference type="PANTHER" id="PTHR30033">
    <property type="entry name" value="FLAGELLAR HOOK-ASSOCIATED PROTEIN 1"/>
    <property type="match status" value="1"/>
</dbReference>
<dbReference type="NCBIfam" id="TIGR02492">
    <property type="entry name" value="flgK_ends"/>
    <property type="match status" value="1"/>
</dbReference>
<dbReference type="Pfam" id="PF22638">
    <property type="entry name" value="FlgK_D1"/>
    <property type="match status" value="1"/>
</dbReference>
<dbReference type="OrthoDB" id="9802553at2"/>
<keyword evidence="13" id="KW-1185">Reference proteome</keyword>
<evidence type="ECO:0000313" key="12">
    <source>
        <dbReference type="EMBL" id="SIS46799.1"/>
    </source>
</evidence>
<dbReference type="STRING" id="619304.SAMN05421760_101916"/>
<dbReference type="InterPro" id="IPR002371">
    <property type="entry name" value="FlgK"/>
</dbReference>
<evidence type="ECO:0000259" key="10">
    <source>
        <dbReference type="Pfam" id="PF21158"/>
    </source>
</evidence>
<evidence type="ECO:0000256" key="3">
    <source>
        <dbReference type="ARBA" id="ARBA00009677"/>
    </source>
</evidence>
<evidence type="ECO:0000256" key="6">
    <source>
        <dbReference type="ARBA" id="ARBA00023143"/>
    </source>
</evidence>
<feature type="domain" description="Flagellar basal body rod protein N-terminal" evidence="8">
    <location>
        <begin position="11"/>
        <end position="36"/>
    </location>
</feature>
<evidence type="ECO:0000256" key="2">
    <source>
        <dbReference type="ARBA" id="ARBA00004613"/>
    </source>
</evidence>
<keyword evidence="6" id="KW-0975">Bacterial flagellum</keyword>